<dbReference type="EMBL" id="CZAO01000011">
    <property type="protein sequence ID" value="CUP83979.1"/>
    <property type="molecule type" value="Genomic_DNA"/>
</dbReference>
<organism evidence="1 2">
    <name type="scientific">Bacteroides uniformis</name>
    <dbReference type="NCBI Taxonomy" id="820"/>
    <lineage>
        <taxon>Bacteria</taxon>
        <taxon>Pseudomonadati</taxon>
        <taxon>Bacteroidota</taxon>
        <taxon>Bacteroidia</taxon>
        <taxon>Bacteroidales</taxon>
        <taxon>Bacteroidaceae</taxon>
        <taxon>Bacteroides</taxon>
    </lineage>
</organism>
<dbReference type="Proteomes" id="UP000095766">
    <property type="component" value="Unassembled WGS sequence"/>
</dbReference>
<evidence type="ECO:0000313" key="2">
    <source>
        <dbReference type="Proteomes" id="UP000095766"/>
    </source>
</evidence>
<evidence type="ECO:0000313" key="1">
    <source>
        <dbReference type="EMBL" id="CUP83979.1"/>
    </source>
</evidence>
<gene>
    <name evidence="1" type="ORF">ERS852510_02465</name>
</gene>
<proteinExistence type="predicted"/>
<name>A0A174RNH8_BACUN</name>
<sequence>MKRYSKTVAQQCRYYEVENIYEYMASTYINGNISQFKELYKELCTEARKEFISYLFDEVIPAWRLEIIQATI</sequence>
<accession>A0A174RNH8</accession>
<dbReference type="RefSeq" id="WP_057253469.1">
    <property type="nucleotide sequence ID" value="NZ_CZAO01000011.1"/>
</dbReference>
<reference evidence="1 2" key="1">
    <citation type="submission" date="2015-09" db="EMBL/GenBank/DDBJ databases">
        <authorList>
            <consortium name="Pathogen Informatics"/>
        </authorList>
    </citation>
    <scope>NUCLEOTIDE SEQUENCE [LARGE SCALE GENOMIC DNA]</scope>
    <source>
        <strain evidence="1 2">2789STDY5834898</strain>
    </source>
</reference>
<dbReference type="AlphaFoldDB" id="A0A174RNH8"/>
<protein>
    <submittedName>
        <fullName evidence="1">Uncharacterized protein</fullName>
    </submittedName>
</protein>